<feature type="compositionally biased region" description="Basic and acidic residues" evidence="9">
    <location>
        <begin position="139"/>
        <end position="154"/>
    </location>
</feature>
<evidence type="ECO:0000256" key="2">
    <source>
        <dbReference type="ARBA" id="ARBA00010845"/>
    </source>
</evidence>
<dbReference type="RefSeq" id="XP_029315568.1">
    <property type="nucleotide sequence ID" value="XM_029459708.1"/>
</dbReference>
<comment type="subcellular location">
    <subcellularLocation>
        <location evidence="1">Chromosome</location>
        <location evidence="1">Centromere</location>
    </subcellularLocation>
</comment>
<dbReference type="InterPro" id="IPR011515">
    <property type="entry name" value="Shugoshin_C"/>
</dbReference>
<dbReference type="GO" id="GO:0000775">
    <property type="term" value="C:chromosome, centromeric region"/>
    <property type="evidence" value="ECO:0007669"/>
    <property type="project" value="UniProtKB-SubCell"/>
</dbReference>
<feature type="compositionally biased region" description="Basic and acidic residues" evidence="9">
    <location>
        <begin position="185"/>
        <end position="194"/>
    </location>
</feature>
<feature type="compositionally biased region" description="Acidic residues" evidence="9">
    <location>
        <begin position="166"/>
        <end position="177"/>
    </location>
</feature>
<name>A0A6J2RXB5_COTGO</name>
<organism evidence="11 12">
    <name type="scientific">Cottoperca gobio</name>
    <name type="common">Frogmouth</name>
    <name type="synonym">Aphritis gobio</name>
    <dbReference type="NCBI Taxonomy" id="56716"/>
    <lineage>
        <taxon>Eukaryota</taxon>
        <taxon>Metazoa</taxon>
        <taxon>Chordata</taxon>
        <taxon>Craniata</taxon>
        <taxon>Vertebrata</taxon>
        <taxon>Euteleostomi</taxon>
        <taxon>Actinopterygii</taxon>
        <taxon>Neopterygii</taxon>
        <taxon>Teleostei</taxon>
        <taxon>Neoteleostei</taxon>
        <taxon>Acanthomorphata</taxon>
        <taxon>Eupercaria</taxon>
        <taxon>Perciformes</taxon>
        <taxon>Notothenioidei</taxon>
        <taxon>Bovichtidae</taxon>
        <taxon>Cottoperca</taxon>
    </lineage>
</organism>
<keyword evidence="8" id="KW-0137">Centromere</keyword>
<dbReference type="InterPro" id="IPR038889">
    <property type="entry name" value="Shugoshin1/2"/>
</dbReference>
<protein>
    <submittedName>
        <fullName evidence="12">Shugoshin 1-like</fullName>
    </submittedName>
</protein>
<sequence length="415" mass="45965">MKTNSAGSQKLRCRGTFVVSADKDHTSSIGASPEVIAVEPDMMPFTGSSNSEAEEPPTVMDAGVVLKPSESNLHSDGALVKETPSSRKRHWLVTLDSGSSNDYHEVPPPDQDGTSGTESQKPKKVRREETSGSSKKKAAQREECVDPLKDEKKTRSSRSNKRFRSEDEECSLEEADDGSSLRGVDGPERNKEQMDVLQAADSQSCSSDEDEVYEHLFNSKPSESKSKTPQKPKRCRKTPKLLPPTESRNLRETFVVFRRKTQDNVPLSNWRTSGVSLSHTVDTSEEAVHQNVGDLLAEELPPWLDMDSLLVSPRRETSGRAAGVEESAGTTEASPGRVLTSLTNTITTPVNENGGRSRRRKGVVSYKEPTINSKMRRGDKFTDSEFLRSPVYKDKKKKKKQKKTNAKLDRSVLVD</sequence>
<keyword evidence="6" id="KW-0175">Coiled coil</keyword>
<keyword evidence="5" id="KW-0159">Chromosome partition</keyword>
<evidence type="ECO:0000256" key="7">
    <source>
        <dbReference type="ARBA" id="ARBA00023306"/>
    </source>
</evidence>
<evidence type="ECO:0000256" key="1">
    <source>
        <dbReference type="ARBA" id="ARBA00004584"/>
    </source>
</evidence>
<proteinExistence type="inferred from homology"/>
<comment type="similarity">
    <text evidence="2">Belongs to the shugoshin family.</text>
</comment>
<evidence type="ECO:0000256" key="8">
    <source>
        <dbReference type="ARBA" id="ARBA00023328"/>
    </source>
</evidence>
<evidence type="ECO:0000313" key="11">
    <source>
        <dbReference type="Proteomes" id="UP000504630"/>
    </source>
</evidence>
<keyword evidence="3" id="KW-0158">Chromosome</keyword>
<feature type="compositionally biased region" description="Basic residues" evidence="9">
    <location>
        <begin position="394"/>
        <end position="405"/>
    </location>
</feature>
<reference evidence="12" key="1">
    <citation type="submission" date="2025-08" db="UniProtKB">
        <authorList>
            <consortium name="RefSeq"/>
        </authorList>
    </citation>
    <scope>IDENTIFICATION</scope>
</reference>
<dbReference type="PANTHER" id="PTHR21577">
    <property type="entry name" value="SHUGOSHIN"/>
    <property type="match status" value="1"/>
</dbReference>
<feature type="compositionally biased region" description="Basic and acidic residues" evidence="9">
    <location>
        <begin position="406"/>
        <end position="415"/>
    </location>
</feature>
<dbReference type="GO" id="GO:0045132">
    <property type="term" value="P:meiotic chromosome segregation"/>
    <property type="evidence" value="ECO:0007669"/>
    <property type="project" value="InterPro"/>
</dbReference>
<feature type="region of interest" description="Disordered" evidence="9">
    <location>
        <begin position="315"/>
        <end position="415"/>
    </location>
</feature>
<feature type="domain" description="Shugoshin C-terminal" evidence="10">
    <location>
        <begin position="356"/>
        <end position="377"/>
    </location>
</feature>
<evidence type="ECO:0000256" key="4">
    <source>
        <dbReference type="ARBA" id="ARBA00022618"/>
    </source>
</evidence>
<evidence type="ECO:0000259" key="10">
    <source>
        <dbReference type="Pfam" id="PF07557"/>
    </source>
</evidence>
<evidence type="ECO:0000256" key="9">
    <source>
        <dbReference type="SAM" id="MobiDB-lite"/>
    </source>
</evidence>
<keyword evidence="7" id="KW-0131">Cell cycle</keyword>
<keyword evidence="4" id="KW-0132">Cell division</keyword>
<feature type="compositionally biased region" description="Basic and acidic residues" evidence="9">
    <location>
        <begin position="376"/>
        <end position="386"/>
    </location>
</feature>
<dbReference type="Pfam" id="PF07557">
    <property type="entry name" value="Shugoshin_C"/>
    <property type="match status" value="1"/>
</dbReference>
<dbReference type="GeneID" id="115026755"/>
<evidence type="ECO:0000256" key="3">
    <source>
        <dbReference type="ARBA" id="ARBA00022454"/>
    </source>
</evidence>
<feature type="region of interest" description="Disordered" evidence="9">
    <location>
        <begin position="23"/>
        <end position="248"/>
    </location>
</feature>
<dbReference type="KEGG" id="cgob:115026755"/>
<dbReference type="InParanoid" id="A0A6J2RXB5"/>
<gene>
    <name evidence="12" type="primary">LOC115026755</name>
</gene>
<dbReference type="AlphaFoldDB" id="A0A6J2RXB5"/>
<evidence type="ECO:0000256" key="5">
    <source>
        <dbReference type="ARBA" id="ARBA00022829"/>
    </source>
</evidence>
<dbReference type="GO" id="GO:0005634">
    <property type="term" value="C:nucleus"/>
    <property type="evidence" value="ECO:0007669"/>
    <property type="project" value="InterPro"/>
</dbReference>
<dbReference type="GO" id="GO:0051301">
    <property type="term" value="P:cell division"/>
    <property type="evidence" value="ECO:0007669"/>
    <property type="project" value="UniProtKB-KW"/>
</dbReference>
<dbReference type="OrthoDB" id="5990092at2759"/>
<dbReference type="PANTHER" id="PTHR21577:SF3">
    <property type="entry name" value="SHUGOSHIN 1-RELATED"/>
    <property type="match status" value="1"/>
</dbReference>
<dbReference type="Proteomes" id="UP000504630">
    <property type="component" value="Chromosome 21"/>
</dbReference>
<feature type="compositionally biased region" description="Polar residues" evidence="9">
    <location>
        <begin position="340"/>
        <end position="351"/>
    </location>
</feature>
<accession>A0A6J2RXB5</accession>
<evidence type="ECO:0000313" key="12">
    <source>
        <dbReference type="RefSeq" id="XP_029315568.1"/>
    </source>
</evidence>
<feature type="compositionally biased region" description="Basic residues" evidence="9">
    <location>
        <begin position="228"/>
        <end position="239"/>
    </location>
</feature>
<evidence type="ECO:0000256" key="6">
    <source>
        <dbReference type="ARBA" id="ARBA00023054"/>
    </source>
</evidence>
<keyword evidence="11" id="KW-1185">Reference proteome</keyword>